<reference evidence="4" key="1">
    <citation type="submission" date="2018-05" db="EMBL/GenBank/DDBJ databases">
        <authorList>
            <person name="Lanie J.A."/>
            <person name="Ng W.-L."/>
            <person name="Kazmierczak K.M."/>
            <person name="Andrzejewski T.M."/>
            <person name="Davidsen T.M."/>
            <person name="Wayne K.J."/>
            <person name="Tettelin H."/>
            <person name="Glass J.I."/>
            <person name="Rusch D."/>
            <person name="Podicherti R."/>
            <person name="Tsui H.-C.T."/>
            <person name="Winkler M.E."/>
        </authorList>
    </citation>
    <scope>NUCLEOTIDE SEQUENCE</scope>
</reference>
<keyword evidence="1" id="KW-0963">Cytoplasm</keyword>
<keyword evidence="3" id="KW-0378">Hydrolase</keyword>
<dbReference type="SUPFAM" id="SSF116842">
    <property type="entry name" value="XseB-like"/>
    <property type="match status" value="1"/>
</dbReference>
<dbReference type="NCBIfam" id="TIGR01280">
    <property type="entry name" value="xseB"/>
    <property type="match status" value="1"/>
</dbReference>
<dbReference type="AlphaFoldDB" id="A0A382DXT4"/>
<protein>
    <submittedName>
        <fullName evidence="4">Uncharacterized protein</fullName>
    </submittedName>
</protein>
<evidence type="ECO:0000256" key="2">
    <source>
        <dbReference type="ARBA" id="ARBA00022722"/>
    </source>
</evidence>
<dbReference type="Pfam" id="PF02609">
    <property type="entry name" value="Exonuc_VII_S"/>
    <property type="match status" value="1"/>
</dbReference>
<name>A0A382DXT4_9ZZZZ</name>
<proteinExistence type="inferred from homology"/>
<dbReference type="EMBL" id="UINC01041697">
    <property type="protein sequence ID" value="SVB43326.1"/>
    <property type="molecule type" value="Genomic_DNA"/>
</dbReference>
<dbReference type="PIRSF" id="PIRSF006488">
    <property type="entry name" value="Exonuc_VII_S"/>
    <property type="match status" value="1"/>
</dbReference>
<evidence type="ECO:0000313" key="4">
    <source>
        <dbReference type="EMBL" id="SVB43326.1"/>
    </source>
</evidence>
<accession>A0A382DXT4</accession>
<dbReference type="HAMAP" id="MF_00337">
    <property type="entry name" value="Exonuc_7_S"/>
    <property type="match status" value="1"/>
</dbReference>
<dbReference type="PANTHER" id="PTHR34137">
    <property type="entry name" value="EXODEOXYRIBONUCLEASE 7 SMALL SUBUNIT"/>
    <property type="match status" value="1"/>
</dbReference>
<evidence type="ECO:0000256" key="1">
    <source>
        <dbReference type="ARBA" id="ARBA00022490"/>
    </source>
</evidence>
<dbReference type="GO" id="GO:0005829">
    <property type="term" value="C:cytosol"/>
    <property type="evidence" value="ECO:0007669"/>
    <property type="project" value="TreeGrafter"/>
</dbReference>
<sequence length="76" mass="8688">MAKKKSSPSFEEALQKLESLVEKMESGDISLEQSLEWFEEGIRLVKSCRKQMENAEQKVQSLIKDSKGKLELGELE</sequence>
<dbReference type="PANTHER" id="PTHR34137:SF1">
    <property type="entry name" value="EXODEOXYRIBONUCLEASE 7 SMALL SUBUNIT"/>
    <property type="match status" value="1"/>
</dbReference>
<keyword evidence="2" id="KW-0540">Nuclease</keyword>
<gene>
    <name evidence="4" type="ORF">METZ01_LOCUS196180</name>
</gene>
<dbReference type="Gene3D" id="1.10.287.1040">
    <property type="entry name" value="Exonuclease VII, small subunit"/>
    <property type="match status" value="1"/>
</dbReference>
<dbReference type="GO" id="GO:0009318">
    <property type="term" value="C:exodeoxyribonuclease VII complex"/>
    <property type="evidence" value="ECO:0007669"/>
    <property type="project" value="InterPro"/>
</dbReference>
<dbReference type="NCBIfam" id="NF002140">
    <property type="entry name" value="PRK00977.1-4"/>
    <property type="match status" value="1"/>
</dbReference>
<dbReference type="GO" id="GO:0006308">
    <property type="term" value="P:DNA catabolic process"/>
    <property type="evidence" value="ECO:0007669"/>
    <property type="project" value="InterPro"/>
</dbReference>
<organism evidence="4">
    <name type="scientific">marine metagenome</name>
    <dbReference type="NCBI Taxonomy" id="408172"/>
    <lineage>
        <taxon>unclassified sequences</taxon>
        <taxon>metagenomes</taxon>
        <taxon>ecological metagenomes</taxon>
    </lineage>
</organism>
<dbReference type="GO" id="GO:0008855">
    <property type="term" value="F:exodeoxyribonuclease VII activity"/>
    <property type="evidence" value="ECO:0007669"/>
    <property type="project" value="InterPro"/>
</dbReference>
<dbReference type="InterPro" id="IPR037004">
    <property type="entry name" value="Exonuc_VII_ssu_sf"/>
</dbReference>
<dbReference type="InterPro" id="IPR003761">
    <property type="entry name" value="Exonuc_VII_S"/>
</dbReference>
<evidence type="ECO:0000256" key="3">
    <source>
        <dbReference type="ARBA" id="ARBA00022801"/>
    </source>
</evidence>